<dbReference type="InterPro" id="IPR036388">
    <property type="entry name" value="WH-like_DNA-bd_sf"/>
</dbReference>
<dbReference type="PANTHER" id="PTHR16305:SF35">
    <property type="entry name" value="TRANSCRIPTIONAL ACTIVATOR DOMAIN"/>
    <property type="match status" value="1"/>
</dbReference>
<reference evidence="5" key="1">
    <citation type="submission" date="2022-04" db="EMBL/GenBank/DDBJ databases">
        <title>Systematic whole-genome sequencing reveals an unexpected diversity among actinomycetoma pathogens and provides insights into their antibacterial susceptibilities.</title>
        <authorList>
            <person name="Watson A.K."/>
            <person name="Kepplinger B."/>
            <person name="Bakhiet S.M."/>
            <person name="Mhmoud N.A."/>
            <person name="Chapman J."/>
            <person name="Allenby N."/>
            <person name="Mickiewicz K."/>
            <person name="Goodfellow M."/>
            <person name="Fahal A.H."/>
            <person name="Errington J."/>
        </authorList>
    </citation>
    <scope>NUCLEOTIDE SEQUENCE</scope>
    <source>
        <strain evidence="5">SD 504</strain>
    </source>
</reference>
<gene>
    <name evidence="5" type="ORF">MW084_00645</name>
</gene>
<sequence length="911" mass="97253">MVTTHESAGEPTPRWPLAGTTGSGPVLVFVEGAAGMGKTRLLHEIGASPEAAGTTRLTWRCGDPDSRPEPVRQEGPLLLLVDDAHQADAEERQRLRRLLEAPWPGLTAVVAYRPEELEVPGLPLGASPVGYPAELTVVRHRLEPWGTEEVGRAAAEALGGPCPPEVAARLRERSGGVPQVVVDLLALLRERPPEEHTVAGLDGLGVPVRLTELVLSRTLRLPPGERPVVWAAAVLDEPADRDELVAVSGLGPEQGRRALLAALECAALSEREEGRYGLPVPLAALAVHGSVPGPVRQEMHRRAARAVARRQPVPWAALARHHRACGHVRGWLRAVENAARAAAESGRHQEAIDLLEPTLTSPSVPPQARARLAPLLARSAVVGLRSDQTVEVLNHIVRDTSLPLAVRGELRLDLGLLLNNQLGRIRQGMRELELAADELAEVRPDLAARAMAALSLPQWPGPSAEAHRAWLLTAARLAEESGDEVVHAAVLTNRLSFSMSLGDPEAWDLVDALPVDSPDPSSRLHAARGLCNAADSAAWLGYYRRAEEMLAAGLDLAARNGAPYTEHTALGTRLLLEWQTGRWGGLAERCERFVEATSDMPLLASDARMVRGLLAFAQGDWGTALSWLSGDDATAPEETPAPLAAATAGALIRLALARQEVSEAAETAREAWTAVTAKGVWVWAADLVPWAVEALARADEAETAQHVLHTFAQGLEGRDAPVAHAALTWGQAVLAEVVGRRREAVRLYRAAADAYAALPRPYAQALNAENAARCLLEAGALDTLGQAGAERSGAEGAAGDGDGATAQAVAELRACTDRFGDLGAVWDAARCRAVLRAYQPAKDKRRPGRPSQADQLSPRELEVAELAASGLTNREIATTLHLSPRTVEQHIARAMRKTGALSRQDLPRRLG</sequence>
<keyword evidence="6" id="KW-1185">Reference proteome</keyword>
<feature type="domain" description="HTH luxR-type" evidence="4">
    <location>
        <begin position="849"/>
        <end position="911"/>
    </location>
</feature>
<dbReference type="PROSITE" id="PS00622">
    <property type="entry name" value="HTH_LUXR_1"/>
    <property type="match status" value="1"/>
</dbReference>
<dbReference type="CDD" id="cd06170">
    <property type="entry name" value="LuxR_C_like"/>
    <property type="match status" value="1"/>
</dbReference>
<evidence type="ECO:0000259" key="4">
    <source>
        <dbReference type="PROSITE" id="PS50043"/>
    </source>
</evidence>
<feature type="region of interest" description="Disordered" evidence="3">
    <location>
        <begin position="1"/>
        <end position="22"/>
    </location>
</feature>
<dbReference type="SMART" id="SM00421">
    <property type="entry name" value="HTH_LUXR"/>
    <property type="match status" value="1"/>
</dbReference>
<dbReference type="InterPro" id="IPR016032">
    <property type="entry name" value="Sig_transdc_resp-reg_C-effctor"/>
</dbReference>
<dbReference type="InterPro" id="IPR000792">
    <property type="entry name" value="Tscrpt_reg_LuxR_C"/>
</dbReference>
<dbReference type="PANTHER" id="PTHR16305">
    <property type="entry name" value="TESTICULAR SOLUBLE ADENYLYL CYCLASE"/>
    <property type="match status" value="1"/>
</dbReference>
<evidence type="ECO:0000313" key="5">
    <source>
        <dbReference type="EMBL" id="URN14673.1"/>
    </source>
</evidence>
<dbReference type="Gene3D" id="1.10.10.10">
    <property type="entry name" value="Winged helix-like DNA-binding domain superfamily/Winged helix DNA-binding domain"/>
    <property type="match status" value="1"/>
</dbReference>
<name>A0ABY4T6S9_9ACTN</name>
<evidence type="ECO:0000256" key="3">
    <source>
        <dbReference type="SAM" id="MobiDB-lite"/>
    </source>
</evidence>
<dbReference type="InterPro" id="IPR027417">
    <property type="entry name" value="P-loop_NTPase"/>
</dbReference>
<keyword evidence="1" id="KW-0547">Nucleotide-binding</keyword>
<dbReference type="RefSeq" id="WP_010468207.1">
    <property type="nucleotide sequence ID" value="NZ_CP095474.1"/>
</dbReference>
<dbReference type="Pfam" id="PF00196">
    <property type="entry name" value="GerE"/>
    <property type="match status" value="1"/>
</dbReference>
<proteinExistence type="predicted"/>
<dbReference type="PRINTS" id="PR00038">
    <property type="entry name" value="HTHLUXR"/>
</dbReference>
<keyword evidence="2" id="KW-0067">ATP-binding</keyword>
<dbReference type="SUPFAM" id="SSF52540">
    <property type="entry name" value="P-loop containing nucleoside triphosphate hydrolases"/>
    <property type="match status" value="1"/>
</dbReference>
<protein>
    <submittedName>
        <fullName evidence="5">LuxR family transcriptional regulator</fullName>
    </submittedName>
</protein>
<dbReference type="PROSITE" id="PS50043">
    <property type="entry name" value="HTH_LUXR_2"/>
    <property type="match status" value="1"/>
</dbReference>
<evidence type="ECO:0000256" key="1">
    <source>
        <dbReference type="ARBA" id="ARBA00022741"/>
    </source>
</evidence>
<accession>A0ABY4T6S9</accession>
<evidence type="ECO:0000256" key="2">
    <source>
        <dbReference type="ARBA" id="ARBA00022840"/>
    </source>
</evidence>
<organism evidence="5 6">
    <name type="scientific">Streptomyces sudanensis</name>
    <dbReference type="NCBI Taxonomy" id="436397"/>
    <lineage>
        <taxon>Bacteria</taxon>
        <taxon>Bacillati</taxon>
        <taxon>Actinomycetota</taxon>
        <taxon>Actinomycetes</taxon>
        <taxon>Kitasatosporales</taxon>
        <taxon>Streptomycetaceae</taxon>
        <taxon>Streptomyces</taxon>
    </lineage>
</organism>
<evidence type="ECO:0000313" key="6">
    <source>
        <dbReference type="Proteomes" id="UP001056383"/>
    </source>
</evidence>
<dbReference type="EMBL" id="CP095474">
    <property type="protein sequence ID" value="URN14673.1"/>
    <property type="molecule type" value="Genomic_DNA"/>
</dbReference>
<dbReference type="SUPFAM" id="SSF46894">
    <property type="entry name" value="C-terminal effector domain of the bipartite response regulators"/>
    <property type="match status" value="1"/>
</dbReference>
<dbReference type="Proteomes" id="UP001056383">
    <property type="component" value="Chromosome"/>
</dbReference>